<keyword evidence="1" id="KW-1133">Transmembrane helix</keyword>
<name>A0AA36MCQ8_CYLNA</name>
<accession>A0AA36MCQ8</accession>
<keyword evidence="1" id="KW-0812">Transmembrane</keyword>
<protein>
    <submittedName>
        <fullName evidence="2">Uncharacterized protein</fullName>
    </submittedName>
</protein>
<gene>
    <name evidence="2" type="ORF">CYNAS_LOCUS17416</name>
</gene>
<dbReference type="Proteomes" id="UP001176961">
    <property type="component" value="Unassembled WGS sequence"/>
</dbReference>
<comment type="caution">
    <text evidence="2">The sequence shown here is derived from an EMBL/GenBank/DDBJ whole genome shotgun (WGS) entry which is preliminary data.</text>
</comment>
<dbReference type="AlphaFoldDB" id="A0AA36MCQ8"/>
<evidence type="ECO:0000313" key="3">
    <source>
        <dbReference type="Proteomes" id="UP001176961"/>
    </source>
</evidence>
<dbReference type="EMBL" id="CATQJL010000316">
    <property type="protein sequence ID" value="CAJ0605433.1"/>
    <property type="molecule type" value="Genomic_DNA"/>
</dbReference>
<feature type="transmembrane region" description="Helical" evidence="1">
    <location>
        <begin position="12"/>
        <end position="31"/>
    </location>
</feature>
<reference evidence="2" key="1">
    <citation type="submission" date="2023-07" db="EMBL/GenBank/DDBJ databases">
        <authorList>
            <consortium name="CYATHOMIX"/>
        </authorList>
    </citation>
    <scope>NUCLEOTIDE SEQUENCE</scope>
    <source>
        <strain evidence="2">N/A</strain>
    </source>
</reference>
<proteinExistence type="predicted"/>
<evidence type="ECO:0000256" key="1">
    <source>
        <dbReference type="SAM" id="Phobius"/>
    </source>
</evidence>
<evidence type="ECO:0000313" key="2">
    <source>
        <dbReference type="EMBL" id="CAJ0605433.1"/>
    </source>
</evidence>
<keyword evidence="3" id="KW-1185">Reference proteome</keyword>
<organism evidence="2 3">
    <name type="scientific">Cylicocyclus nassatus</name>
    <name type="common">Nematode worm</name>
    <dbReference type="NCBI Taxonomy" id="53992"/>
    <lineage>
        <taxon>Eukaryota</taxon>
        <taxon>Metazoa</taxon>
        <taxon>Ecdysozoa</taxon>
        <taxon>Nematoda</taxon>
        <taxon>Chromadorea</taxon>
        <taxon>Rhabditida</taxon>
        <taxon>Rhabditina</taxon>
        <taxon>Rhabditomorpha</taxon>
        <taxon>Strongyloidea</taxon>
        <taxon>Strongylidae</taxon>
        <taxon>Cylicocyclus</taxon>
    </lineage>
</organism>
<sequence>MVQLTVICPPNGRLYFLLILHLPFIMLLHILKNMERTMLVLSDSLCNMKEKATHVMEQVDRRQCKCGMPVSKQ</sequence>
<keyword evidence="1" id="KW-0472">Membrane</keyword>